<gene>
    <name evidence="1" type="ORF">D3093_19295</name>
</gene>
<name>A0A4D8PFP7_9PROT</name>
<dbReference type="EMBL" id="CP032322">
    <property type="protein sequence ID" value="QCN97392.1"/>
    <property type="molecule type" value="Genomic_DNA"/>
</dbReference>
<evidence type="ECO:0000313" key="2">
    <source>
        <dbReference type="Proteomes" id="UP000298595"/>
    </source>
</evidence>
<dbReference type="Proteomes" id="UP000298595">
    <property type="component" value="Plasmid p1"/>
</dbReference>
<geneLocation type="plasmid" evidence="1 2">
    <name>p1</name>
</geneLocation>
<dbReference type="AlphaFoldDB" id="A0A4D8PFP7"/>
<dbReference type="PROSITE" id="PS51257">
    <property type="entry name" value="PROKAR_LIPOPROTEIN"/>
    <property type="match status" value="1"/>
</dbReference>
<accession>A0A4D8PFP7</accession>
<keyword evidence="1" id="KW-0614">Plasmid</keyword>
<dbReference type="KEGG" id="aare:D3093_19295"/>
<protein>
    <recommendedName>
        <fullName evidence="3">Lipoprotein</fullName>
    </recommendedName>
</protein>
<dbReference type="RefSeq" id="WP_137116683.1">
    <property type="nucleotide sequence ID" value="NZ_CP032322.1"/>
</dbReference>
<proteinExistence type="predicted"/>
<sequence>MKKVAVLAVSILLVAGCNQTTYWYKDKKNLSKEEFQRVFVADRENDMSNIKPLTKPVTTRRLLVAIPSRSGYYANRLAVAQAGAPNATVADVEAVPANDSWYWDYANMRRWVERKNIYPAVEEKIVDNPGAFQPSNDYDVLALTVQSKPGQRDQWHYYSQRNGKQTVSPDSSASDTLANWESMLDAIKAAAIQ</sequence>
<reference evidence="1 2" key="1">
    <citation type="submission" date="2018-09" db="EMBL/GenBank/DDBJ databases">
        <title>Whole genome based analysis of evolution and adaptive divergence in Indian and Brazilian strains of Azospirillum brasilense.</title>
        <authorList>
            <person name="Singh C."/>
            <person name="Tripathi A.K."/>
        </authorList>
    </citation>
    <scope>NUCLEOTIDE SEQUENCE [LARGE SCALE GENOMIC DNA]</scope>
    <source>
        <strain evidence="1 2">MTCC4035</strain>
        <plasmid evidence="1 2">p1</plasmid>
    </source>
</reference>
<evidence type="ECO:0000313" key="1">
    <source>
        <dbReference type="EMBL" id="QCN97392.1"/>
    </source>
</evidence>
<organism evidence="1 2">
    <name type="scientific">Azospirillum argentinense</name>
    <dbReference type="NCBI Taxonomy" id="2970906"/>
    <lineage>
        <taxon>Bacteria</taxon>
        <taxon>Pseudomonadati</taxon>
        <taxon>Pseudomonadota</taxon>
        <taxon>Alphaproteobacteria</taxon>
        <taxon>Rhodospirillales</taxon>
        <taxon>Azospirillaceae</taxon>
        <taxon>Azospirillum</taxon>
    </lineage>
</organism>
<evidence type="ECO:0008006" key="3">
    <source>
        <dbReference type="Google" id="ProtNLM"/>
    </source>
</evidence>